<dbReference type="PANTHER" id="PTHR37736">
    <property type="entry name" value="GLYCINE-RICH PROTEIN"/>
    <property type="match status" value="1"/>
</dbReference>
<accession>A0A0P0XJG0</accession>
<dbReference type="Proteomes" id="UP000059680">
    <property type="component" value="Chromosome 9"/>
</dbReference>
<proteinExistence type="predicted"/>
<keyword evidence="3" id="KW-1185">Reference proteome</keyword>
<reference evidence="2 3" key="2">
    <citation type="journal article" date="2013" name="Plant Cell Physiol.">
        <title>Rice Annotation Project Database (RAP-DB): an integrative and interactive database for rice genomics.</title>
        <authorList>
            <person name="Sakai H."/>
            <person name="Lee S.S."/>
            <person name="Tanaka T."/>
            <person name="Numa H."/>
            <person name="Kim J."/>
            <person name="Kawahara Y."/>
            <person name="Wakimoto H."/>
            <person name="Yang C.C."/>
            <person name="Iwamoto M."/>
            <person name="Abe T."/>
            <person name="Yamada Y."/>
            <person name="Muto A."/>
            <person name="Inokuchi H."/>
            <person name="Ikemura T."/>
            <person name="Matsumoto T."/>
            <person name="Sasaki T."/>
            <person name="Itoh T."/>
        </authorList>
    </citation>
    <scope>NUCLEOTIDE SEQUENCE [LARGE SCALE GENOMIC DNA]</scope>
    <source>
        <strain evidence="3">cv. Nipponbare</strain>
    </source>
</reference>
<dbReference type="STRING" id="39947.A0A0P0XJG0"/>
<name>A0A0P0XJG0_ORYSJ</name>
<reference evidence="3" key="1">
    <citation type="journal article" date="2005" name="Nature">
        <title>The map-based sequence of the rice genome.</title>
        <authorList>
            <consortium name="International rice genome sequencing project (IRGSP)"/>
            <person name="Matsumoto T."/>
            <person name="Wu J."/>
            <person name="Kanamori H."/>
            <person name="Katayose Y."/>
            <person name="Fujisawa M."/>
            <person name="Namiki N."/>
            <person name="Mizuno H."/>
            <person name="Yamamoto K."/>
            <person name="Antonio B.A."/>
            <person name="Baba T."/>
            <person name="Sakata K."/>
            <person name="Nagamura Y."/>
            <person name="Aoki H."/>
            <person name="Arikawa K."/>
            <person name="Arita K."/>
            <person name="Bito T."/>
            <person name="Chiden Y."/>
            <person name="Fujitsuka N."/>
            <person name="Fukunaka R."/>
            <person name="Hamada M."/>
            <person name="Harada C."/>
            <person name="Hayashi A."/>
            <person name="Hijishita S."/>
            <person name="Honda M."/>
            <person name="Hosokawa S."/>
            <person name="Ichikawa Y."/>
            <person name="Idonuma A."/>
            <person name="Iijima M."/>
            <person name="Ikeda M."/>
            <person name="Ikeno M."/>
            <person name="Ito K."/>
            <person name="Ito S."/>
            <person name="Ito T."/>
            <person name="Ito Y."/>
            <person name="Ito Y."/>
            <person name="Iwabuchi A."/>
            <person name="Kamiya K."/>
            <person name="Karasawa W."/>
            <person name="Kurita K."/>
            <person name="Katagiri S."/>
            <person name="Kikuta A."/>
            <person name="Kobayashi H."/>
            <person name="Kobayashi N."/>
            <person name="Machita K."/>
            <person name="Maehara T."/>
            <person name="Masukawa M."/>
            <person name="Mizubayashi T."/>
            <person name="Mukai Y."/>
            <person name="Nagasaki H."/>
            <person name="Nagata Y."/>
            <person name="Naito S."/>
            <person name="Nakashima M."/>
            <person name="Nakama Y."/>
            <person name="Nakamichi Y."/>
            <person name="Nakamura M."/>
            <person name="Meguro A."/>
            <person name="Negishi M."/>
            <person name="Ohta I."/>
            <person name="Ohta T."/>
            <person name="Okamoto M."/>
            <person name="Ono N."/>
            <person name="Saji S."/>
            <person name="Sakaguchi M."/>
            <person name="Sakai K."/>
            <person name="Shibata M."/>
            <person name="Shimokawa T."/>
            <person name="Song J."/>
            <person name="Takazaki Y."/>
            <person name="Terasawa K."/>
            <person name="Tsugane M."/>
            <person name="Tsuji K."/>
            <person name="Ueda S."/>
            <person name="Waki K."/>
            <person name="Yamagata H."/>
            <person name="Yamamoto M."/>
            <person name="Yamamoto S."/>
            <person name="Yamane H."/>
            <person name="Yoshiki S."/>
            <person name="Yoshihara R."/>
            <person name="Yukawa K."/>
            <person name="Zhong H."/>
            <person name="Yano M."/>
            <person name="Yuan Q."/>
            <person name="Ouyang S."/>
            <person name="Liu J."/>
            <person name="Jones K.M."/>
            <person name="Gansberger K."/>
            <person name="Moffat K."/>
            <person name="Hill J."/>
            <person name="Bera J."/>
            <person name="Fadrosh D."/>
            <person name="Jin S."/>
            <person name="Johri S."/>
            <person name="Kim M."/>
            <person name="Overton L."/>
            <person name="Reardon M."/>
            <person name="Tsitrin T."/>
            <person name="Vuong H."/>
            <person name="Weaver B."/>
            <person name="Ciecko A."/>
            <person name="Tallon L."/>
            <person name="Jackson J."/>
            <person name="Pai G."/>
            <person name="Aken S.V."/>
            <person name="Utterback T."/>
            <person name="Reidmuller S."/>
            <person name="Feldblyum T."/>
            <person name="Hsiao J."/>
            <person name="Zismann V."/>
            <person name="Iobst S."/>
            <person name="de Vazeille A.R."/>
            <person name="Buell C.R."/>
            <person name="Ying K."/>
            <person name="Li Y."/>
            <person name="Lu T."/>
            <person name="Huang Y."/>
            <person name="Zhao Q."/>
            <person name="Feng Q."/>
            <person name="Zhang L."/>
            <person name="Zhu J."/>
            <person name="Weng Q."/>
            <person name="Mu J."/>
            <person name="Lu Y."/>
            <person name="Fan D."/>
            <person name="Liu Y."/>
            <person name="Guan J."/>
            <person name="Zhang Y."/>
            <person name="Yu S."/>
            <person name="Liu X."/>
            <person name="Zhang Y."/>
            <person name="Hong G."/>
            <person name="Han B."/>
            <person name="Choisne N."/>
            <person name="Demange N."/>
            <person name="Orjeda G."/>
            <person name="Samain S."/>
            <person name="Cattolico L."/>
            <person name="Pelletier E."/>
            <person name="Couloux A."/>
            <person name="Segurens B."/>
            <person name="Wincker P."/>
            <person name="D'Hont A."/>
            <person name="Scarpelli C."/>
            <person name="Weissenbach J."/>
            <person name="Salanoubat M."/>
            <person name="Quetier F."/>
            <person name="Yu Y."/>
            <person name="Kim H.R."/>
            <person name="Rambo T."/>
            <person name="Currie J."/>
            <person name="Collura K."/>
            <person name="Luo M."/>
            <person name="Yang T."/>
            <person name="Ammiraju J.S.S."/>
            <person name="Engler F."/>
            <person name="Soderlund C."/>
            <person name="Wing R.A."/>
            <person name="Palmer L.E."/>
            <person name="de la Bastide M."/>
            <person name="Spiegel L."/>
            <person name="Nascimento L."/>
            <person name="Zutavern T."/>
            <person name="O'Shaughnessy A."/>
            <person name="Dike S."/>
            <person name="Dedhia N."/>
            <person name="Preston R."/>
            <person name="Balija V."/>
            <person name="McCombie W.R."/>
            <person name="Chow T."/>
            <person name="Chen H."/>
            <person name="Chung M."/>
            <person name="Chen C."/>
            <person name="Shaw J."/>
            <person name="Wu H."/>
            <person name="Hsiao K."/>
            <person name="Chao Y."/>
            <person name="Chu M."/>
            <person name="Cheng C."/>
            <person name="Hour A."/>
            <person name="Lee P."/>
            <person name="Lin S."/>
            <person name="Lin Y."/>
            <person name="Liou J."/>
            <person name="Liu S."/>
            <person name="Hsing Y."/>
            <person name="Raghuvanshi S."/>
            <person name="Mohanty A."/>
            <person name="Bharti A.K."/>
            <person name="Gaur A."/>
            <person name="Gupta V."/>
            <person name="Kumar D."/>
            <person name="Ravi V."/>
            <person name="Vij S."/>
            <person name="Kapur A."/>
            <person name="Khurana P."/>
            <person name="Khurana P."/>
            <person name="Khurana J.P."/>
            <person name="Tyagi A.K."/>
            <person name="Gaikwad K."/>
            <person name="Singh A."/>
            <person name="Dalal V."/>
            <person name="Srivastava S."/>
            <person name="Dixit A."/>
            <person name="Pal A.K."/>
            <person name="Ghazi I.A."/>
            <person name="Yadav M."/>
            <person name="Pandit A."/>
            <person name="Bhargava A."/>
            <person name="Sureshbabu K."/>
            <person name="Batra K."/>
            <person name="Sharma T.R."/>
            <person name="Mohapatra T."/>
            <person name="Singh N.K."/>
            <person name="Messing J."/>
            <person name="Nelson A.B."/>
            <person name="Fuks G."/>
            <person name="Kavchok S."/>
            <person name="Keizer G."/>
            <person name="Linton E."/>
            <person name="Llaca V."/>
            <person name="Song R."/>
            <person name="Tanyolac B."/>
            <person name="Young S."/>
            <person name="Ho-Il K."/>
            <person name="Hahn J.H."/>
            <person name="Sangsakoo G."/>
            <person name="Vanavichit A."/>
            <person name="de Mattos Luiz.A.T."/>
            <person name="Zimmer P.D."/>
            <person name="Malone G."/>
            <person name="Dellagostin O."/>
            <person name="de Oliveira A.C."/>
            <person name="Bevan M."/>
            <person name="Bancroft I."/>
            <person name="Minx P."/>
            <person name="Cordum H."/>
            <person name="Wilson R."/>
            <person name="Cheng Z."/>
            <person name="Jin W."/>
            <person name="Jiang J."/>
            <person name="Leong S.A."/>
            <person name="Iwama H."/>
            <person name="Gojobori T."/>
            <person name="Itoh T."/>
            <person name="Niimura Y."/>
            <person name="Fujii Y."/>
            <person name="Habara T."/>
            <person name="Sakai H."/>
            <person name="Sato Y."/>
            <person name="Wilson G."/>
            <person name="Kumar K."/>
            <person name="McCouch S."/>
            <person name="Juretic N."/>
            <person name="Hoen D."/>
            <person name="Wright S."/>
            <person name="Bruskiewich R."/>
            <person name="Bureau T."/>
            <person name="Miyao A."/>
            <person name="Hirochika H."/>
            <person name="Nishikawa T."/>
            <person name="Kadowaki K."/>
            <person name="Sugiura M."/>
            <person name="Burr B."/>
            <person name="Sasaki T."/>
        </authorList>
    </citation>
    <scope>NUCLEOTIDE SEQUENCE [LARGE SCALE GENOMIC DNA]</scope>
    <source>
        <strain evidence="3">cv. Nipponbare</strain>
    </source>
</reference>
<gene>
    <name evidence="2" type="ordered locus">Os09g0114632</name>
    <name evidence="2" type="ORF">OSNPB_090114632</name>
</gene>
<evidence type="ECO:0000313" key="2">
    <source>
        <dbReference type="EMBL" id="BAT06848.1"/>
    </source>
</evidence>
<dbReference type="PaxDb" id="39947-A0A0P0XJG0"/>
<organism evidence="2 3">
    <name type="scientific">Oryza sativa subsp. japonica</name>
    <name type="common">Rice</name>
    <dbReference type="NCBI Taxonomy" id="39947"/>
    <lineage>
        <taxon>Eukaryota</taxon>
        <taxon>Viridiplantae</taxon>
        <taxon>Streptophyta</taxon>
        <taxon>Embryophyta</taxon>
        <taxon>Tracheophyta</taxon>
        <taxon>Spermatophyta</taxon>
        <taxon>Magnoliopsida</taxon>
        <taxon>Liliopsida</taxon>
        <taxon>Poales</taxon>
        <taxon>Poaceae</taxon>
        <taxon>BOP clade</taxon>
        <taxon>Oryzoideae</taxon>
        <taxon>Oryzeae</taxon>
        <taxon>Oryzinae</taxon>
        <taxon>Oryza</taxon>
        <taxon>Oryza sativa</taxon>
    </lineage>
</organism>
<sequence length="107" mass="11435">MELRRGDTTGDGAPRGPHGLSRLPFFPTLVVPSPSSNPKTLPMATSSTSSSSAPAVVAAAAEAIDGPILSVVSKRLHALWKKHKKILQMEESLTNGRKLNKEHEEVL</sequence>
<dbReference type="AlphaFoldDB" id="A0A0P0XJG0"/>
<protein>
    <submittedName>
        <fullName evidence="2">Os09g0114632 protein</fullName>
    </submittedName>
</protein>
<feature type="region of interest" description="Disordered" evidence="1">
    <location>
        <begin position="1"/>
        <end position="49"/>
    </location>
</feature>
<evidence type="ECO:0000256" key="1">
    <source>
        <dbReference type="SAM" id="MobiDB-lite"/>
    </source>
</evidence>
<dbReference type="SMR" id="A0A0P0XJG0"/>
<evidence type="ECO:0000313" key="3">
    <source>
        <dbReference type="Proteomes" id="UP000059680"/>
    </source>
</evidence>
<dbReference type="InParanoid" id="A0A0P0XJG0"/>
<dbReference type="EMBL" id="AP014965">
    <property type="protein sequence ID" value="BAT06848.1"/>
    <property type="molecule type" value="Genomic_DNA"/>
</dbReference>
<dbReference type="PANTHER" id="PTHR37736:SF1">
    <property type="entry name" value="GLYCINE-RICH PROTEIN"/>
    <property type="match status" value="1"/>
</dbReference>
<reference evidence="2 3" key="3">
    <citation type="journal article" date="2013" name="Rice">
        <title>Improvement of the Oryza sativa Nipponbare reference genome using next generation sequence and optical map data.</title>
        <authorList>
            <person name="Kawahara Y."/>
            <person name="de la Bastide M."/>
            <person name="Hamilton J.P."/>
            <person name="Kanamori H."/>
            <person name="McCombie W.R."/>
            <person name="Ouyang S."/>
            <person name="Schwartz D.C."/>
            <person name="Tanaka T."/>
            <person name="Wu J."/>
            <person name="Zhou S."/>
            <person name="Childs K.L."/>
            <person name="Davidson R.M."/>
            <person name="Lin H."/>
            <person name="Quesada-Ocampo L."/>
            <person name="Vaillancourt B."/>
            <person name="Sakai H."/>
            <person name="Lee S.S."/>
            <person name="Kim J."/>
            <person name="Numa H."/>
            <person name="Itoh T."/>
            <person name="Buell C.R."/>
            <person name="Matsumoto T."/>
        </authorList>
    </citation>
    <scope>NUCLEOTIDE SEQUENCE [LARGE SCALE GENOMIC DNA]</scope>
    <source>
        <strain evidence="3">cv. Nipponbare</strain>
    </source>
</reference>